<reference evidence="1" key="1">
    <citation type="submission" date="2023-03" db="EMBL/GenBank/DDBJ databases">
        <title>Chromosome-level genomes of two armyworms, Mythimna separata and Mythimna loreyi, provide insights into the biosynthesis and reception of sex pheromones.</title>
        <authorList>
            <person name="Zhao H."/>
        </authorList>
    </citation>
    <scope>NUCLEOTIDE SEQUENCE</scope>
    <source>
        <strain evidence="1">BeijingLab</strain>
    </source>
</reference>
<comment type="caution">
    <text evidence="1">The sequence shown here is derived from an EMBL/GenBank/DDBJ whole genome shotgun (WGS) entry which is preliminary data.</text>
</comment>
<dbReference type="Proteomes" id="UP001231649">
    <property type="component" value="Chromosome 25"/>
</dbReference>
<proteinExistence type="predicted"/>
<sequence>MANLRLLVFSFLLQIFSSDAARILAVYPVPSISHQVTFRPITMELVKRGHEVVVITADPMFKKGEAPKI</sequence>
<accession>A0ACC2Q823</accession>
<evidence type="ECO:0000313" key="2">
    <source>
        <dbReference type="Proteomes" id="UP001231649"/>
    </source>
</evidence>
<evidence type="ECO:0000313" key="1">
    <source>
        <dbReference type="EMBL" id="KAJ8708784.1"/>
    </source>
</evidence>
<protein>
    <submittedName>
        <fullName evidence="1">Uncharacterized protein</fullName>
    </submittedName>
</protein>
<name>A0ACC2Q823_9NEOP</name>
<dbReference type="EMBL" id="CM056801">
    <property type="protein sequence ID" value="KAJ8708784.1"/>
    <property type="molecule type" value="Genomic_DNA"/>
</dbReference>
<keyword evidence="2" id="KW-1185">Reference proteome</keyword>
<organism evidence="1 2">
    <name type="scientific">Mythimna loreyi</name>
    <dbReference type="NCBI Taxonomy" id="667449"/>
    <lineage>
        <taxon>Eukaryota</taxon>
        <taxon>Metazoa</taxon>
        <taxon>Ecdysozoa</taxon>
        <taxon>Arthropoda</taxon>
        <taxon>Hexapoda</taxon>
        <taxon>Insecta</taxon>
        <taxon>Pterygota</taxon>
        <taxon>Neoptera</taxon>
        <taxon>Endopterygota</taxon>
        <taxon>Lepidoptera</taxon>
        <taxon>Glossata</taxon>
        <taxon>Ditrysia</taxon>
        <taxon>Noctuoidea</taxon>
        <taxon>Noctuidae</taxon>
        <taxon>Noctuinae</taxon>
        <taxon>Hadenini</taxon>
        <taxon>Mythimna</taxon>
    </lineage>
</organism>
<gene>
    <name evidence="1" type="ORF">PYW08_010166</name>
</gene>